<evidence type="ECO:0000256" key="3">
    <source>
        <dbReference type="ARBA" id="ARBA00022448"/>
    </source>
</evidence>
<dbReference type="GO" id="GO:0005886">
    <property type="term" value="C:plasma membrane"/>
    <property type="evidence" value="ECO:0007669"/>
    <property type="project" value="UniProtKB-SubCell"/>
</dbReference>
<feature type="transmembrane region" description="Helical" evidence="9">
    <location>
        <begin position="34"/>
        <end position="56"/>
    </location>
</feature>
<dbReference type="InterPro" id="IPR002898">
    <property type="entry name" value="MotA_ExbB_proton_chnl"/>
</dbReference>
<keyword evidence="6" id="KW-0283">Flagellar rotation</keyword>
<evidence type="ECO:0000256" key="4">
    <source>
        <dbReference type="ARBA" id="ARBA00022475"/>
    </source>
</evidence>
<evidence type="ECO:0000256" key="7">
    <source>
        <dbReference type="ARBA" id="ARBA00022989"/>
    </source>
</evidence>
<evidence type="ECO:0000256" key="2">
    <source>
        <dbReference type="ARBA" id="ARBA00008038"/>
    </source>
</evidence>
<protein>
    <submittedName>
        <fullName evidence="11">MotA/TolQ/ExbB proton channel</fullName>
    </submittedName>
</protein>
<dbReference type="InterPro" id="IPR000540">
    <property type="entry name" value="Flag_MotA_CS"/>
</dbReference>
<proteinExistence type="inferred from homology"/>
<evidence type="ECO:0000256" key="8">
    <source>
        <dbReference type="ARBA" id="ARBA00023136"/>
    </source>
</evidence>
<evidence type="ECO:0000313" key="11">
    <source>
        <dbReference type="EMBL" id="BBA35003.1"/>
    </source>
</evidence>
<dbReference type="GO" id="GO:0071978">
    <property type="term" value="P:bacterial-type flagellum-dependent swarming motility"/>
    <property type="evidence" value="ECO:0007669"/>
    <property type="project" value="InterPro"/>
</dbReference>
<dbReference type="EMBL" id="AP017928">
    <property type="protein sequence ID" value="BBA35003.1"/>
    <property type="molecule type" value="Genomic_DNA"/>
</dbReference>
<feature type="transmembrane region" description="Helical" evidence="9">
    <location>
        <begin position="184"/>
        <end position="202"/>
    </location>
</feature>
<keyword evidence="3" id="KW-0813">Transport</keyword>
<feature type="domain" description="MotA/TolQ/ExbB proton channel" evidence="10">
    <location>
        <begin position="103"/>
        <end position="216"/>
    </location>
</feature>
<keyword evidence="8 9" id="KW-0472">Membrane</keyword>
<dbReference type="GO" id="GO:0006935">
    <property type="term" value="P:chemotaxis"/>
    <property type="evidence" value="ECO:0007669"/>
    <property type="project" value="InterPro"/>
</dbReference>
<dbReference type="InterPro" id="IPR047055">
    <property type="entry name" value="MotA-like"/>
</dbReference>
<evidence type="ECO:0000256" key="6">
    <source>
        <dbReference type="ARBA" id="ARBA00022779"/>
    </source>
</evidence>
<dbReference type="AlphaFoldDB" id="A0A250KTJ8"/>
<reference evidence="11 12" key="1">
    <citation type="submission" date="2016-12" db="EMBL/GenBank/DDBJ databases">
        <title>Genome sequencing of Methylocaldum marinum.</title>
        <authorList>
            <person name="Takeuchi M."/>
            <person name="Kamagata Y."/>
            <person name="Hiraoka S."/>
            <person name="Oshima K."/>
            <person name="Hattori M."/>
            <person name="Iwasaki W."/>
        </authorList>
    </citation>
    <scope>NUCLEOTIDE SEQUENCE [LARGE SCALE GENOMIC DNA]</scope>
    <source>
        <strain evidence="11 12">S8</strain>
    </source>
</reference>
<comment type="subcellular location">
    <subcellularLocation>
        <location evidence="1">Cell membrane</location>
        <topology evidence="1">Multi-pass membrane protein</topology>
    </subcellularLocation>
</comment>
<dbReference type="Pfam" id="PF01618">
    <property type="entry name" value="MotA_ExbB"/>
    <property type="match status" value="1"/>
</dbReference>
<dbReference type="KEGG" id="mmai:sS8_3060"/>
<keyword evidence="7 9" id="KW-1133">Transmembrane helix</keyword>
<accession>A0A250KTJ8</accession>
<gene>
    <name evidence="11" type="ORF">sS8_3060</name>
</gene>
<name>A0A250KTJ8_9GAMM</name>
<comment type="similarity">
    <text evidence="2">Belongs to the MotA family.</text>
</comment>
<dbReference type="PANTHER" id="PTHR30433">
    <property type="entry name" value="CHEMOTAXIS PROTEIN MOTA"/>
    <property type="match status" value="1"/>
</dbReference>
<keyword evidence="12" id="KW-1185">Reference proteome</keyword>
<evidence type="ECO:0000259" key="10">
    <source>
        <dbReference type="Pfam" id="PF01618"/>
    </source>
</evidence>
<evidence type="ECO:0000256" key="5">
    <source>
        <dbReference type="ARBA" id="ARBA00022692"/>
    </source>
</evidence>
<evidence type="ECO:0000256" key="1">
    <source>
        <dbReference type="ARBA" id="ARBA00004651"/>
    </source>
</evidence>
<evidence type="ECO:0000313" key="12">
    <source>
        <dbReference type="Proteomes" id="UP000266313"/>
    </source>
</evidence>
<dbReference type="PROSITE" id="PS01307">
    <property type="entry name" value="MOTA"/>
    <property type="match status" value="1"/>
</dbReference>
<dbReference type="RefSeq" id="WP_170161092.1">
    <property type="nucleotide sequence ID" value="NZ_AP017928.1"/>
</dbReference>
<keyword evidence="4" id="KW-1003">Cell membrane</keyword>
<sequence length="266" mass="29519">MKAVMVKALIGFGLFALFILLLWADPSGRYFNLSGLFLVVAGTFAATVLAHSFRGVSDLLRRLRSKLGSKASMESEDLEVFLRVVEAHRRGSVRSAELAVRRLTESVLRTGAELVIGRTPQADLTRMLQWKIGAQRERDRAEIQIVRTMGTFAPAFGMLGTLLGLIGMMYGLDANRMEQIGESMGFAMLTTVYGLVLANLVLKPLATRLERRANENLAWAYVQMESVLMLHDRCHAAMFRNYWQAFFDRPGAGESVDSLPLGVAES</sequence>
<feature type="transmembrane region" description="Helical" evidence="9">
    <location>
        <begin position="145"/>
        <end position="172"/>
    </location>
</feature>
<dbReference type="Proteomes" id="UP000266313">
    <property type="component" value="Chromosome"/>
</dbReference>
<organism evidence="11 12">
    <name type="scientific">Methylocaldum marinum</name>
    <dbReference type="NCBI Taxonomy" id="1432792"/>
    <lineage>
        <taxon>Bacteria</taxon>
        <taxon>Pseudomonadati</taxon>
        <taxon>Pseudomonadota</taxon>
        <taxon>Gammaproteobacteria</taxon>
        <taxon>Methylococcales</taxon>
        <taxon>Methylococcaceae</taxon>
        <taxon>Methylocaldum</taxon>
    </lineage>
</organism>
<keyword evidence="5 9" id="KW-0812">Transmembrane</keyword>
<evidence type="ECO:0000256" key="9">
    <source>
        <dbReference type="SAM" id="Phobius"/>
    </source>
</evidence>